<evidence type="ECO:0000256" key="7">
    <source>
        <dbReference type="ARBA" id="ARBA00023170"/>
    </source>
</evidence>
<accession>A0A553RNE9</accession>
<evidence type="ECO:0000259" key="12">
    <source>
        <dbReference type="Pfam" id="PF00060"/>
    </source>
</evidence>
<keyword evidence="9" id="KW-1071">Ligand-gated ion channel</keyword>
<keyword evidence="4 11" id="KW-1133">Transmembrane helix</keyword>
<feature type="non-terminal residue" evidence="13">
    <location>
        <position position="80"/>
    </location>
</feature>
<evidence type="ECO:0000256" key="3">
    <source>
        <dbReference type="ARBA" id="ARBA00022692"/>
    </source>
</evidence>
<reference evidence="13 14" key="1">
    <citation type="journal article" date="2019" name="Sci. Data">
        <title>Hybrid genome assembly and annotation of Danionella translucida.</title>
        <authorList>
            <person name="Kadobianskyi M."/>
            <person name="Schulze L."/>
            <person name="Schuelke M."/>
            <person name="Judkewitz B."/>
        </authorList>
    </citation>
    <scope>NUCLEOTIDE SEQUENCE [LARGE SCALE GENOMIC DNA]</scope>
    <source>
        <strain evidence="13 14">Bolton</strain>
    </source>
</reference>
<evidence type="ECO:0000256" key="8">
    <source>
        <dbReference type="ARBA" id="ARBA00023180"/>
    </source>
</evidence>
<evidence type="ECO:0000313" key="13">
    <source>
        <dbReference type="EMBL" id="TRZ03712.1"/>
    </source>
</evidence>
<dbReference type="PANTHER" id="PTHR18966">
    <property type="entry name" value="IONOTROPIC GLUTAMATE RECEPTOR"/>
    <property type="match status" value="1"/>
</dbReference>
<dbReference type="AlphaFoldDB" id="A0A553RNE9"/>
<protein>
    <recommendedName>
        <fullName evidence="12">Ionotropic glutamate receptor C-terminal domain-containing protein</fullName>
    </recommendedName>
</protein>
<comment type="subcellular location">
    <subcellularLocation>
        <location evidence="1">Membrane</location>
        <topology evidence="1">Multi-pass membrane protein</topology>
    </subcellularLocation>
</comment>
<keyword evidence="8" id="KW-0325">Glycoprotein</keyword>
<name>A0A553RNE9_9TELE</name>
<dbReference type="Gene3D" id="1.10.287.70">
    <property type="match status" value="1"/>
</dbReference>
<evidence type="ECO:0000256" key="10">
    <source>
        <dbReference type="ARBA" id="ARBA00023303"/>
    </source>
</evidence>
<evidence type="ECO:0000256" key="4">
    <source>
        <dbReference type="ARBA" id="ARBA00022989"/>
    </source>
</evidence>
<comment type="caution">
    <text evidence="13">The sequence shown here is derived from an EMBL/GenBank/DDBJ whole genome shotgun (WGS) entry which is preliminary data.</text>
</comment>
<evidence type="ECO:0000256" key="5">
    <source>
        <dbReference type="ARBA" id="ARBA00023065"/>
    </source>
</evidence>
<feature type="domain" description="Ionotropic glutamate receptor C-terminal" evidence="12">
    <location>
        <begin position="12"/>
        <end position="80"/>
    </location>
</feature>
<dbReference type="InterPro" id="IPR015683">
    <property type="entry name" value="Ionotropic_Glu_rcpt"/>
</dbReference>
<dbReference type="Pfam" id="PF00060">
    <property type="entry name" value="Lig_chan"/>
    <property type="match status" value="1"/>
</dbReference>
<keyword evidence="14" id="KW-1185">Reference proteome</keyword>
<dbReference type="InterPro" id="IPR001320">
    <property type="entry name" value="Iontro_rcpt_C"/>
</dbReference>
<keyword evidence="5" id="KW-0406">Ion transport</keyword>
<feature type="transmembrane region" description="Helical" evidence="11">
    <location>
        <begin position="52"/>
        <end position="73"/>
    </location>
</feature>
<evidence type="ECO:0000313" key="14">
    <source>
        <dbReference type="Proteomes" id="UP000316079"/>
    </source>
</evidence>
<evidence type="ECO:0000256" key="1">
    <source>
        <dbReference type="ARBA" id="ARBA00004141"/>
    </source>
</evidence>
<keyword evidence="3 11" id="KW-0812">Transmembrane</keyword>
<sequence>SVRSQNPPGPHQPASVTTSFQSAIWIVYGAFVQQGGETFMTSMALRIAMGSWWLFTLIVCSSYTANLAAYLTVSRMDNAI</sequence>
<dbReference type="GO" id="GO:0016020">
    <property type="term" value="C:membrane"/>
    <property type="evidence" value="ECO:0007669"/>
    <property type="project" value="UniProtKB-SubCell"/>
</dbReference>
<keyword evidence="7" id="KW-0675">Receptor</keyword>
<evidence type="ECO:0000256" key="9">
    <source>
        <dbReference type="ARBA" id="ARBA00023286"/>
    </source>
</evidence>
<keyword evidence="2" id="KW-0813">Transport</keyword>
<evidence type="ECO:0000256" key="6">
    <source>
        <dbReference type="ARBA" id="ARBA00023136"/>
    </source>
</evidence>
<proteinExistence type="predicted"/>
<dbReference type="OrthoDB" id="5984008at2759"/>
<feature type="non-terminal residue" evidence="13">
    <location>
        <position position="1"/>
    </location>
</feature>
<evidence type="ECO:0000256" key="11">
    <source>
        <dbReference type="SAM" id="Phobius"/>
    </source>
</evidence>
<organism evidence="13 14">
    <name type="scientific">Danionella cerebrum</name>
    <dbReference type="NCBI Taxonomy" id="2873325"/>
    <lineage>
        <taxon>Eukaryota</taxon>
        <taxon>Metazoa</taxon>
        <taxon>Chordata</taxon>
        <taxon>Craniata</taxon>
        <taxon>Vertebrata</taxon>
        <taxon>Euteleostomi</taxon>
        <taxon>Actinopterygii</taxon>
        <taxon>Neopterygii</taxon>
        <taxon>Teleostei</taxon>
        <taxon>Ostariophysi</taxon>
        <taxon>Cypriniformes</taxon>
        <taxon>Danionidae</taxon>
        <taxon>Danioninae</taxon>
        <taxon>Danionella</taxon>
    </lineage>
</organism>
<dbReference type="EMBL" id="SRMA01003789">
    <property type="protein sequence ID" value="TRZ03712.1"/>
    <property type="molecule type" value="Genomic_DNA"/>
</dbReference>
<keyword evidence="6 11" id="KW-0472">Membrane</keyword>
<keyword evidence="10" id="KW-0407">Ion channel</keyword>
<dbReference type="GO" id="GO:0015276">
    <property type="term" value="F:ligand-gated monoatomic ion channel activity"/>
    <property type="evidence" value="ECO:0007669"/>
    <property type="project" value="InterPro"/>
</dbReference>
<dbReference type="Proteomes" id="UP000316079">
    <property type="component" value="Unassembled WGS sequence"/>
</dbReference>
<gene>
    <name evidence="13" type="ORF">DNTS_032446</name>
</gene>
<evidence type="ECO:0000256" key="2">
    <source>
        <dbReference type="ARBA" id="ARBA00022448"/>
    </source>
</evidence>